<sequence length="501" mass="54347">MRLVLGMMKHETNTFSPLRTDWARFQDWGAFAGEEARKAFEKTAMPLGAYMKLARGRGADFTIPMAAEAMPSGPVERDAYERMAGAICDEVAKGCDGVLLDLHGAMVTVDHEDGEGELLARIREIAPDVPIAVTLDLHTNLTQRMIDNCTALIGYKTYPHVDMYEVAEQIGRVVLDSMEGKCRPVMAWRSLPLLSQTLKQGTDDEPMKSLIAMARAAEAQPGILAASVFGGFPMADIRDAGTSVIVVADGDREKAGAACEEIGQAAWKARETFIYQHEPLEQAVARAKTLTDGPVLLLDHADNTGSGGTQDVMTVIAEVIRQGLEDVAVAAVWDPAAVQEMAKAGIGATVTIRLGGKTDMPSIDLKGEPLEITGKVKTLTDGEWVVHGPMYTGVTVRMGPTAVLDTGKVQIVIVSRHHEPWDTGVFRSVGIEPEHKRYLVLKSRIHYRAGFAGLGKATITCDGHGVTTSDNSILTFERLRRPIYPLDRMNDDTLLPSTAQQ</sequence>
<comment type="cofactor">
    <cofactor evidence="1">
        <name>Zn(2+)</name>
        <dbReference type="ChEBI" id="CHEBI:29105"/>
    </cofactor>
    <text evidence="1">Binds 1 zinc ion per subunit.</text>
</comment>
<dbReference type="Pfam" id="PF07171">
    <property type="entry name" value="MlrC_C"/>
    <property type="match status" value="1"/>
</dbReference>
<dbReference type="Proteomes" id="UP000277424">
    <property type="component" value="Unassembled WGS sequence"/>
</dbReference>
<proteinExistence type="inferred from homology"/>
<dbReference type="OrthoDB" id="9782658at2"/>
<name>A0A420WQY2_9PROT</name>
<reference evidence="4 5" key="1">
    <citation type="submission" date="2018-10" db="EMBL/GenBank/DDBJ databases">
        <title>Comparative analysis of microorganisms from saline springs in Andes Mountain Range, Colombia.</title>
        <authorList>
            <person name="Rubin E."/>
        </authorList>
    </citation>
    <scope>NUCLEOTIDE SEQUENCE [LARGE SCALE GENOMIC DNA]</scope>
    <source>
        <strain evidence="4 5">USBA 36</strain>
    </source>
</reference>
<protein>
    <recommendedName>
        <fullName evidence="1">Microcystinase C</fullName>
        <shortName evidence="1">MlrC</shortName>
    </recommendedName>
</protein>
<evidence type="ECO:0000313" key="4">
    <source>
        <dbReference type="EMBL" id="RKQ73276.1"/>
    </source>
</evidence>
<feature type="domain" description="Microcystin LR degradation protein MlrC C-terminal" evidence="2">
    <location>
        <begin position="297"/>
        <end position="478"/>
    </location>
</feature>
<organism evidence="4 5">
    <name type="scientific">Oceanibaculum indicum</name>
    <dbReference type="NCBI Taxonomy" id="526216"/>
    <lineage>
        <taxon>Bacteria</taxon>
        <taxon>Pseudomonadati</taxon>
        <taxon>Pseudomonadota</taxon>
        <taxon>Alphaproteobacteria</taxon>
        <taxon>Rhodospirillales</taxon>
        <taxon>Oceanibaculaceae</taxon>
        <taxon>Oceanibaculum</taxon>
    </lineage>
</organism>
<dbReference type="InterPro" id="IPR009197">
    <property type="entry name" value="MlrC"/>
</dbReference>
<keyword evidence="1" id="KW-0645">Protease</keyword>
<feature type="domain" description="Microcystin LR degradation protein MlrC N-terminal" evidence="3">
    <location>
        <begin position="2"/>
        <end position="287"/>
    </location>
</feature>
<keyword evidence="1" id="KW-0479">Metal-binding</keyword>
<dbReference type="GO" id="GO:0046872">
    <property type="term" value="F:metal ion binding"/>
    <property type="evidence" value="ECO:0007669"/>
    <property type="project" value="UniProtKB-KW"/>
</dbReference>
<keyword evidence="1" id="KW-0378">Hydrolase</keyword>
<accession>A0A420WQY2</accession>
<evidence type="ECO:0000256" key="1">
    <source>
        <dbReference type="PIRNR" id="PIRNR012702"/>
    </source>
</evidence>
<evidence type="ECO:0000259" key="2">
    <source>
        <dbReference type="Pfam" id="PF07171"/>
    </source>
</evidence>
<comment type="similarity">
    <text evidence="1">Belongs to the peptidase M81 family.</text>
</comment>
<dbReference type="RefSeq" id="WP_121218074.1">
    <property type="nucleotide sequence ID" value="NZ_RBIG01000001.1"/>
</dbReference>
<dbReference type="Pfam" id="PF07364">
    <property type="entry name" value="DUF1485"/>
    <property type="match status" value="1"/>
</dbReference>
<dbReference type="PIRSF" id="PIRSF012702">
    <property type="entry name" value="UCP012702"/>
    <property type="match status" value="1"/>
</dbReference>
<evidence type="ECO:0000313" key="5">
    <source>
        <dbReference type="Proteomes" id="UP000277424"/>
    </source>
</evidence>
<keyword evidence="1" id="KW-0482">Metalloprotease</keyword>
<dbReference type="GO" id="GO:0006508">
    <property type="term" value="P:proteolysis"/>
    <property type="evidence" value="ECO:0007669"/>
    <property type="project" value="UniProtKB-KW"/>
</dbReference>
<evidence type="ECO:0000259" key="3">
    <source>
        <dbReference type="Pfam" id="PF07364"/>
    </source>
</evidence>
<dbReference type="InterPro" id="IPR010799">
    <property type="entry name" value="MlrC_C"/>
</dbReference>
<dbReference type="InterPro" id="IPR015995">
    <property type="entry name" value="MlrC_N"/>
</dbReference>
<dbReference type="GO" id="GO:0008237">
    <property type="term" value="F:metallopeptidase activity"/>
    <property type="evidence" value="ECO:0007669"/>
    <property type="project" value="UniProtKB-KW"/>
</dbReference>
<comment type="function">
    <text evidence="1">Involved in peptidolytic degradation of cyclic heptapeptide hepatotoxin microcystin (MC).</text>
</comment>
<gene>
    <name evidence="4" type="ORF">BCL74_1062</name>
</gene>
<dbReference type="AlphaFoldDB" id="A0A420WQY2"/>
<comment type="caution">
    <text evidence="4">The sequence shown here is derived from an EMBL/GenBank/DDBJ whole genome shotgun (WGS) entry which is preliminary data.</text>
</comment>
<dbReference type="EMBL" id="RBIG01000001">
    <property type="protein sequence ID" value="RKQ73276.1"/>
    <property type="molecule type" value="Genomic_DNA"/>
</dbReference>